<comment type="subcellular location">
    <subcellularLocation>
        <location evidence="2">Secreted</location>
    </subcellularLocation>
</comment>
<dbReference type="FunFam" id="2.60.120.260:FF:000088">
    <property type="entry name" value="Beta-galactosidase A"/>
    <property type="match status" value="1"/>
</dbReference>
<evidence type="ECO:0000256" key="4">
    <source>
        <dbReference type="ARBA" id="ARBA00012756"/>
    </source>
</evidence>
<reference evidence="16 17" key="1">
    <citation type="submission" date="2015-05" db="EMBL/GenBank/DDBJ databases">
        <title>Distinctive expansion of gene families associated with plant cell wall degradation and secondary metabolism in the genomes of grapevine trunk pathogens.</title>
        <authorList>
            <person name="Lawrence D.P."/>
            <person name="Travadon R."/>
            <person name="Rolshausen P.E."/>
            <person name="Baumgartner K."/>
        </authorList>
    </citation>
    <scope>NUCLEOTIDE SEQUENCE [LARGE SCALE GENOMIC DNA]</scope>
    <source>
        <strain evidence="16">UCRPC4</strain>
    </source>
</reference>
<dbReference type="InterPro" id="IPR025972">
    <property type="entry name" value="BetaGal_dom3"/>
</dbReference>
<evidence type="ECO:0000256" key="13">
    <source>
        <dbReference type="RuleBase" id="RU000675"/>
    </source>
</evidence>
<evidence type="ECO:0000256" key="6">
    <source>
        <dbReference type="ARBA" id="ARBA00022729"/>
    </source>
</evidence>
<evidence type="ECO:0000256" key="8">
    <source>
        <dbReference type="ARBA" id="ARBA00023157"/>
    </source>
</evidence>
<evidence type="ECO:0000313" key="16">
    <source>
        <dbReference type="EMBL" id="KKY27463.1"/>
    </source>
</evidence>
<keyword evidence="9" id="KW-0325">Glycoprotein</keyword>
<dbReference type="Gene3D" id="2.60.390.10">
    <property type="entry name" value="Beta-galactosidase, domain 3"/>
    <property type="match status" value="1"/>
</dbReference>
<dbReference type="EMBL" id="LCWF01000024">
    <property type="protein sequence ID" value="KKY27463.1"/>
    <property type="molecule type" value="Genomic_DNA"/>
</dbReference>
<evidence type="ECO:0000256" key="12">
    <source>
        <dbReference type="ARBA" id="ARBA00023326"/>
    </source>
</evidence>
<keyword evidence="12" id="KW-0624">Polysaccharide degradation</keyword>
<dbReference type="Gene3D" id="2.60.120.260">
    <property type="entry name" value="Galactose-binding domain-like"/>
    <property type="match status" value="2"/>
</dbReference>
<keyword evidence="17" id="KW-1185">Reference proteome</keyword>
<dbReference type="SMART" id="SM01029">
    <property type="entry name" value="BetaGal_dom2"/>
    <property type="match status" value="1"/>
</dbReference>
<dbReference type="FunFam" id="2.60.390.10:FF:000001">
    <property type="entry name" value="Beta-galactosidase A"/>
    <property type="match status" value="1"/>
</dbReference>
<keyword evidence="5" id="KW-0964">Secreted</keyword>
<dbReference type="FunFam" id="3.20.20.80:FF:000040">
    <property type="entry name" value="Beta-galactosidase A"/>
    <property type="match status" value="1"/>
</dbReference>
<dbReference type="Gene3D" id="3.20.20.80">
    <property type="entry name" value="Glycosidases"/>
    <property type="match status" value="1"/>
</dbReference>
<dbReference type="Pfam" id="PF13364">
    <property type="entry name" value="BetaGal_ABD2"/>
    <property type="match status" value="2"/>
</dbReference>
<dbReference type="Proteomes" id="UP000053317">
    <property type="component" value="Unassembled WGS sequence"/>
</dbReference>
<dbReference type="FunFam" id="2.102.20.10:FF:000001">
    <property type="entry name" value="Beta-galactosidase A"/>
    <property type="match status" value="1"/>
</dbReference>
<dbReference type="InterPro" id="IPR037110">
    <property type="entry name" value="Betagal_dom2_sf"/>
</dbReference>
<dbReference type="EC" id="3.2.1.23" evidence="4 13"/>
<dbReference type="Gene3D" id="2.102.20.10">
    <property type="entry name" value="Beta-galactosidase, domain 2"/>
    <property type="match status" value="1"/>
</dbReference>
<evidence type="ECO:0000256" key="11">
    <source>
        <dbReference type="ARBA" id="ARBA00023295"/>
    </source>
</evidence>
<dbReference type="InterPro" id="IPR025300">
    <property type="entry name" value="BetaGal_jelly_roll_dom"/>
</dbReference>
<dbReference type="SUPFAM" id="SSF51445">
    <property type="entry name" value="(Trans)glycosidases"/>
    <property type="match status" value="1"/>
</dbReference>
<keyword evidence="10" id="KW-0119">Carbohydrate metabolism</keyword>
<reference evidence="16 17" key="2">
    <citation type="submission" date="2015-05" db="EMBL/GenBank/DDBJ databases">
        <authorList>
            <person name="Morales-Cruz A."/>
            <person name="Amrine K.C."/>
            <person name="Cantu D."/>
        </authorList>
    </citation>
    <scope>NUCLEOTIDE SEQUENCE [LARGE SCALE GENOMIC DNA]</scope>
    <source>
        <strain evidence="16">UCRPC4</strain>
    </source>
</reference>
<evidence type="ECO:0000256" key="14">
    <source>
        <dbReference type="RuleBase" id="RU003679"/>
    </source>
</evidence>
<dbReference type="InterPro" id="IPR017853">
    <property type="entry name" value="GH"/>
</dbReference>
<dbReference type="SUPFAM" id="SSF51011">
    <property type="entry name" value="Glycosyl hydrolase domain"/>
    <property type="match status" value="1"/>
</dbReference>
<dbReference type="InterPro" id="IPR031330">
    <property type="entry name" value="Gly_Hdrlase_35_cat"/>
</dbReference>
<evidence type="ECO:0000256" key="10">
    <source>
        <dbReference type="ARBA" id="ARBA00023277"/>
    </source>
</evidence>
<comment type="catalytic activity">
    <reaction evidence="1 13">
        <text>Hydrolysis of terminal non-reducing beta-D-galactose residues in beta-D-galactosides.</text>
        <dbReference type="EC" id="3.2.1.23"/>
    </reaction>
</comment>
<dbReference type="OrthoDB" id="1657402at2759"/>
<dbReference type="AlphaFoldDB" id="A0A0G2GW59"/>
<evidence type="ECO:0000313" key="17">
    <source>
        <dbReference type="Proteomes" id="UP000053317"/>
    </source>
</evidence>
<dbReference type="PANTHER" id="PTHR23421">
    <property type="entry name" value="BETA-GALACTOSIDASE RELATED"/>
    <property type="match status" value="1"/>
</dbReference>
<dbReference type="Pfam" id="PF13363">
    <property type="entry name" value="BetaGal_dom3"/>
    <property type="match status" value="1"/>
</dbReference>
<keyword evidence="11 13" id="KW-0326">Glycosidase</keyword>
<dbReference type="GO" id="GO:0000272">
    <property type="term" value="P:polysaccharide catabolic process"/>
    <property type="evidence" value="ECO:0007669"/>
    <property type="project" value="UniProtKB-KW"/>
</dbReference>
<evidence type="ECO:0000259" key="15">
    <source>
        <dbReference type="SMART" id="SM01029"/>
    </source>
</evidence>
<name>A0A0G2GW59_PHACM</name>
<dbReference type="InterPro" id="IPR008979">
    <property type="entry name" value="Galactose-bd-like_sf"/>
</dbReference>
<dbReference type="InterPro" id="IPR036833">
    <property type="entry name" value="BetaGal_dom3_sf"/>
</dbReference>
<evidence type="ECO:0000256" key="1">
    <source>
        <dbReference type="ARBA" id="ARBA00001412"/>
    </source>
</evidence>
<comment type="similarity">
    <text evidence="3 14">Belongs to the glycosyl hydrolase 35 family.</text>
</comment>
<sequence>MLCLWLDIFQKIKALGYTGVSFYVDWALLEGDPGHFTAEGIFDLEPFFEAASEAGIYLLARPGPYINAEVSGGGFPGWLARNPAILRTNETLYEEATNLYVSEISAIIAEAQITNGGPVILLQPENEYTSGADWIKFPDYEYMSFVEEQYRSGGITVPLINNDASVKGLFAPGTPAAVDIYGHDSYPLSLDCARPYYWPSGALPTTWHTLHLKYSPSTPYSLVEFQGGSIDPWGGLGFAQCSERLNNEFERVFYKNDFSFGVTIFNIYMTYGGTNWGNLGHAAGYTSYDYGAVIKEDRTVTREKYSEAKLEANFLKASPAYLTANPGNSTNATYTSTTDISVTPLLGNKTNFYVVRQSNYASNDSVSYDITVPSSIGNVTIPQLGGSLSLHGRDSKIHVTNYDVGGIDLIYSTAEVFTWQKSGNKSVLLLYGGAGETHELALPSSLGKPTIEGSDVIISSNGSTLIANWQVEPTRRILHFGDSLDIYLLWRNEAYNYWVLELPAEAPISNFTSPSKSSVVVKAGYLLRTASISGTSLYLTGDLNSTTTLEVIAGARNVSSVYFNGEKLNITKSNSSTLTSTLQYSEPTLDLPDLTTLEWKYVDSLPETKPSYDDSLWTSADHTTTNNTVRNLTTPTSLYADDYGYHAGSLIYRGHFTSNGNESSFELSAQGGSAFGYTIWLNSTFIGSWTGYDAASTGNGTYTLPTLSAGKPYILTIVIDHMGLDENYTPGYDALKDPRGILDYILSSRSQSAITWKLTGNLGGEKYHDTARGPLNEGAMYAERQGYHLPNPPSANWSTSSPLTGIDSAGIGFYSTSFDLDIPAGYDVPLSFNFTNTTSSNTTDTNKAPAYRIQLYVNGYQFGKYVNNIGPQTSYPVPQGILNHNGKNYIALTLWALEDDGAKVEGLQLTKDLVVQSGFGNVTAAPQDGWSQREGAY</sequence>
<dbReference type="PRINTS" id="PR00742">
    <property type="entry name" value="GLHYDRLASE35"/>
</dbReference>
<evidence type="ECO:0000256" key="2">
    <source>
        <dbReference type="ARBA" id="ARBA00004613"/>
    </source>
</evidence>
<dbReference type="SUPFAM" id="SSF117100">
    <property type="entry name" value="Beta-galactosidase LacA, domain 3"/>
    <property type="match status" value="1"/>
</dbReference>
<dbReference type="Pfam" id="PF01301">
    <property type="entry name" value="Glyco_hydro_35"/>
    <property type="match status" value="1"/>
</dbReference>
<gene>
    <name evidence="16" type="ORF">UCRPC4_g01058</name>
</gene>
<dbReference type="GO" id="GO:0005576">
    <property type="term" value="C:extracellular region"/>
    <property type="evidence" value="ECO:0007669"/>
    <property type="project" value="UniProtKB-SubCell"/>
</dbReference>
<dbReference type="InterPro" id="IPR018954">
    <property type="entry name" value="Betagal_dom2"/>
</dbReference>
<dbReference type="SUPFAM" id="SSF49785">
    <property type="entry name" value="Galactose-binding domain-like"/>
    <property type="match status" value="2"/>
</dbReference>
<dbReference type="PROSITE" id="PS01182">
    <property type="entry name" value="GLYCOSYL_HYDROL_F35"/>
    <property type="match status" value="1"/>
</dbReference>
<keyword evidence="8" id="KW-1015">Disulfide bond</keyword>
<dbReference type="Pfam" id="PF10435">
    <property type="entry name" value="BetaGal_dom2"/>
    <property type="match status" value="1"/>
</dbReference>
<dbReference type="GO" id="GO:0004565">
    <property type="term" value="F:beta-galactosidase activity"/>
    <property type="evidence" value="ECO:0007669"/>
    <property type="project" value="UniProtKB-EC"/>
</dbReference>
<evidence type="ECO:0000256" key="5">
    <source>
        <dbReference type="ARBA" id="ARBA00022525"/>
    </source>
</evidence>
<dbReference type="FunFam" id="2.60.120.260:FF:000065">
    <property type="entry name" value="Beta-galactosidase A"/>
    <property type="match status" value="1"/>
</dbReference>
<dbReference type="InterPro" id="IPR001944">
    <property type="entry name" value="Glycoside_Hdrlase_35"/>
</dbReference>
<accession>A0A0G2GW59</accession>
<keyword evidence="7 13" id="KW-0378">Hydrolase</keyword>
<protein>
    <recommendedName>
        <fullName evidence="4 13">Beta-galactosidase</fullName>
        <ecNumber evidence="4 13">3.2.1.23</ecNumber>
    </recommendedName>
</protein>
<dbReference type="InterPro" id="IPR019801">
    <property type="entry name" value="Glyco_hydro_35_CS"/>
</dbReference>
<proteinExistence type="inferred from homology"/>
<feature type="domain" description="Beta-galactosidase" evidence="15">
    <location>
        <begin position="321"/>
        <end position="497"/>
    </location>
</feature>
<keyword evidence="6" id="KW-0732">Signal</keyword>
<organism evidence="16 17">
    <name type="scientific">Phaeomoniella chlamydospora</name>
    <name type="common">Phaeoacremonium chlamydosporum</name>
    <dbReference type="NCBI Taxonomy" id="158046"/>
    <lineage>
        <taxon>Eukaryota</taxon>
        <taxon>Fungi</taxon>
        <taxon>Dikarya</taxon>
        <taxon>Ascomycota</taxon>
        <taxon>Pezizomycotina</taxon>
        <taxon>Eurotiomycetes</taxon>
        <taxon>Chaetothyriomycetidae</taxon>
        <taxon>Phaeomoniellales</taxon>
        <taxon>Phaeomoniellaceae</taxon>
        <taxon>Phaeomoniella</taxon>
    </lineage>
</organism>
<evidence type="ECO:0000256" key="7">
    <source>
        <dbReference type="ARBA" id="ARBA00022801"/>
    </source>
</evidence>
<comment type="caution">
    <text evidence="16">The sequence shown here is derived from an EMBL/GenBank/DDBJ whole genome shotgun (WGS) entry which is preliminary data.</text>
</comment>
<evidence type="ECO:0000256" key="3">
    <source>
        <dbReference type="ARBA" id="ARBA00009809"/>
    </source>
</evidence>
<evidence type="ECO:0000256" key="9">
    <source>
        <dbReference type="ARBA" id="ARBA00023180"/>
    </source>
</evidence>